<comment type="subcellular location">
    <subcellularLocation>
        <location evidence="1">Cell membrane</location>
        <topology evidence="1">Multi-pass membrane protein</topology>
    </subcellularLocation>
</comment>
<protein>
    <recommendedName>
        <fullName evidence="12">P-type ATPase A domain-containing protein</fullName>
    </recommendedName>
</protein>
<gene>
    <name evidence="13" type="ORF">LCGC14_2023300</name>
</gene>
<sequence>YRKQKGVEKVNVSLSHEELLISYDPLKISRGELGKTLTDLGYTIADPRKVKAFEEQEKELHLARKRLFIAGTFTIISLTLMILMWSGIRFWWFRWAMLPLALATMFGPGWPIKKKAWQSLKRGILNQHILLELGAFSGLIGGFIGFFMPGFPIADFFAVSVFVTSYHILGGWVSLLVRTRASQAVQKLLDLQPKTAKVIQNGKEIVKKIEELKINDIVRVRPGERIPIDGITIKGYSTVDESIVTGESIPLEKGVNDAVVGGSINLSGSIDIKVNKVGEETFLQQVIKQVEEARALKPSILIIVDKVLQYYLPGVLIIAASAFFFWTVGSFFLFDAWNINRAIFATLAVLVMGYPCALGMAMPLALIRGAGKAAEKGILMRSGEAFQTLPQIKKMVLDKTGTITKGKPEVVEIVNYDFNRKKILSLVGSAERLSEHPLAQAIIKYIDEEKVSYAEPKEFNSFSGKGVKAKVGQDTVIVGKTSFLEEKEIKLSKHQLSKIEEMAKEGKTAVGIGVNKELMGIIGLADTIKEDAVNAIKEMKRNDIEPIMITGDNKNTAEAIAKQVGIKKFYAEVLPEQKAEKIRQLEKDGTKVAMVGDGINDAPALMQADVGIAIGTGTDIAIESSDIIITGQYLTRVIDSYHIAKESYAKTKQNLALAFLFNGLGIPAAATGMLHPVWAMIAMAASVSTVLLNSFGIPVISQAKRKQNIL</sequence>
<dbReference type="InterPro" id="IPR023298">
    <property type="entry name" value="ATPase_P-typ_TM_dom_sf"/>
</dbReference>
<accession>A0A0F9HTY2</accession>
<dbReference type="GO" id="GO:0055070">
    <property type="term" value="P:copper ion homeostasis"/>
    <property type="evidence" value="ECO:0007669"/>
    <property type="project" value="TreeGrafter"/>
</dbReference>
<evidence type="ECO:0000313" key="13">
    <source>
        <dbReference type="EMBL" id="KKL78592.1"/>
    </source>
</evidence>
<dbReference type="SUPFAM" id="SSF81653">
    <property type="entry name" value="Calcium ATPase, transduction domain A"/>
    <property type="match status" value="1"/>
</dbReference>
<dbReference type="SFLD" id="SFLDS00003">
    <property type="entry name" value="Haloacid_Dehalogenase"/>
    <property type="match status" value="1"/>
</dbReference>
<feature type="transmembrane region" description="Helical" evidence="11">
    <location>
        <begin position="680"/>
        <end position="700"/>
    </location>
</feature>
<dbReference type="Pfam" id="PF00122">
    <property type="entry name" value="E1-E2_ATPase"/>
    <property type="match status" value="1"/>
</dbReference>
<evidence type="ECO:0000256" key="3">
    <source>
        <dbReference type="ARBA" id="ARBA00022475"/>
    </source>
</evidence>
<dbReference type="NCBIfam" id="TIGR01525">
    <property type="entry name" value="ATPase-IB_hvy"/>
    <property type="match status" value="1"/>
</dbReference>
<dbReference type="Pfam" id="PF00702">
    <property type="entry name" value="Hydrolase"/>
    <property type="match status" value="1"/>
</dbReference>
<dbReference type="Gene3D" id="3.40.50.1000">
    <property type="entry name" value="HAD superfamily/HAD-like"/>
    <property type="match status" value="1"/>
</dbReference>
<dbReference type="EMBL" id="LAZR01023411">
    <property type="protein sequence ID" value="KKL78592.1"/>
    <property type="molecule type" value="Genomic_DNA"/>
</dbReference>
<evidence type="ECO:0000259" key="12">
    <source>
        <dbReference type="Pfam" id="PF00122"/>
    </source>
</evidence>
<evidence type="ECO:0000256" key="4">
    <source>
        <dbReference type="ARBA" id="ARBA00022692"/>
    </source>
</evidence>
<keyword evidence="9 11" id="KW-1133">Transmembrane helix</keyword>
<comment type="similarity">
    <text evidence="2">Belongs to the cation transport ATPase (P-type) (TC 3.A.3) family. Type IB subfamily.</text>
</comment>
<feature type="transmembrane region" description="Helical" evidence="11">
    <location>
        <begin position="343"/>
        <end position="367"/>
    </location>
</feature>
<dbReference type="GO" id="GO:0005886">
    <property type="term" value="C:plasma membrane"/>
    <property type="evidence" value="ECO:0007669"/>
    <property type="project" value="UniProtKB-SubCell"/>
</dbReference>
<organism evidence="13">
    <name type="scientific">marine sediment metagenome</name>
    <dbReference type="NCBI Taxonomy" id="412755"/>
    <lineage>
        <taxon>unclassified sequences</taxon>
        <taxon>metagenomes</taxon>
        <taxon>ecological metagenomes</taxon>
    </lineage>
</organism>
<keyword evidence="7" id="KW-0067">ATP-binding</keyword>
<feature type="transmembrane region" description="Helical" evidence="11">
    <location>
        <begin position="655"/>
        <end position="674"/>
    </location>
</feature>
<dbReference type="PANTHER" id="PTHR43520:SF8">
    <property type="entry name" value="P-TYPE CU(+) TRANSPORTER"/>
    <property type="match status" value="1"/>
</dbReference>
<evidence type="ECO:0000256" key="2">
    <source>
        <dbReference type="ARBA" id="ARBA00006024"/>
    </source>
</evidence>
<evidence type="ECO:0000256" key="1">
    <source>
        <dbReference type="ARBA" id="ARBA00004651"/>
    </source>
</evidence>
<name>A0A0F9HTY2_9ZZZZ</name>
<evidence type="ECO:0000256" key="10">
    <source>
        <dbReference type="ARBA" id="ARBA00023136"/>
    </source>
</evidence>
<keyword evidence="4 11" id="KW-0812">Transmembrane</keyword>
<dbReference type="GO" id="GO:0016887">
    <property type="term" value="F:ATP hydrolysis activity"/>
    <property type="evidence" value="ECO:0007669"/>
    <property type="project" value="InterPro"/>
</dbReference>
<dbReference type="Gene3D" id="3.30.70.100">
    <property type="match status" value="1"/>
</dbReference>
<dbReference type="Gene3D" id="3.40.1110.10">
    <property type="entry name" value="Calcium-transporting ATPase, cytoplasmic domain N"/>
    <property type="match status" value="1"/>
</dbReference>
<feature type="transmembrane region" description="Helical" evidence="11">
    <location>
        <begin position="310"/>
        <end position="337"/>
    </location>
</feature>
<keyword evidence="8" id="KW-1278">Translocase</keyword>
<dbReference type="NCBIfam" id="TIGR01494">
    <property type="entry name" value="ATPase_P-type"/>
    <property type="match status" value="1"/>
</dbReference>
<reference evidence="13" key="1">
    <citation type="journal article" date="2015" name="Nature">
        <title>Complex archaea that bridge the gap between prokaryotes and eukaryotes.</title>
        <authorList>
            <person name="Spang A."/>
            <person name="Saw J.H."/>
            <person name="Jorgensen S.L."/>
            <person name="Zaremba-Niedzwiedzka K."/>
            <person name="Martijn J."/>
            <person name="Lind A.E."/>
            <person name="van Eijk R."/>
            <person name="Schleper C."/>
            <person name="Guy L."/>
            <person name="Ettema T.J."/>
        </authorList>
    </citation>
    <scope>NUCLEOTIDE SEQUENCE</scope>
</reference>
<keyword evidence="5" id="KW-0479">Metal-binding</keyword>
<dbReference type="GO" id="GO:0005524">
    <property type="term" value="F:ATP binding"/>
    <property type="evidence" value="ECO:0007669"/>
    <property type="project" value="UniProtKB-KW"/>
</dbReference>
<keyword evidence="3" id="KW-1003">Cell membrane</keyword>
<dbReference type="InterPro" id="IPR023299">
    <property type="entry name" value="ATPase_P-typ_cyto_dom_N"/>
</dbReference>
<evidence type="ECO:0000256" key="6">
    <source>
        <dbReference type="ARBA" id="ARBA00022741"/>
    </source>
</evidence>
<evidence type="ECO:0000256" key="8">
    <source>
        <dbReference type="ARBA" id="ARBA00022967"/>
    </source>
</evidence>
<dbReference type="AlphaFoldDB" id="A0A0F9HTY2"/>
<proteinExistence type="inferred from homology"/>
<keyword evidence="10 11" id="KW-0472">Membrane</keyword>
<feature type="transmembrane region" description="Helical" evidence="11">
    <location>
        <begin position="67"/>
        <end position="85"/>
    </location>
</feature>
<dbReference type="SFLD" id="SFLDF00027">
    <property type="entry name" value="p-type_atpase"/>
    <property type="match status" value="1"/>
</dbReference>
<dbReference type="PANTHER" id="PTHR43520">
    <property type="entry name" value="ATP7, ISOFORM B"/>
    <property type="match status" value="1"/>
</dbReference>
<dbReference type="InterPro" id="IPR018303">
    <property type="entry name" value="ATPase_P-typ_P_site"/>
</dbReference>
<evidence type="ECO:0000256" key="11">
    <source>
        <dbReference type="SAM" id="Phobius"/>
    </source>
</evidence>
<dbReference type="FunFam" id="2.70.150.10:FF:000020">
    <property type="entry name" value="Copper-exporting P-type ATPase A"/>
    <property type="match status" value="1"/>
</dbReference>
<dbReference type="SUPFAM" id="SSF81665">
    <property type="entry name" value="Calcium ATPase, transmembrane domain M"/>
    <property type="match status" value="1"/>
</dbReference>
<dbReference type="InterPro" id="IPR036412">
    <property type="entry name" value="HAD-like_sf"/>
</dbReference>
<dbReference type="InterPro" id="IPR023214">
    <property type="entry name" value="HAD_sf"/>
</dbReference>
<evidence type="ECO:0000256" key="5">
    <source>
        <dbReference type="ARBA" id="ARBA00022723"/>
    </source>
</evidence>
<dbReference type="PROSITE" id="PS00154">
    <property type="entry name" value="ATPASE_E1_E2"/>
    <property type="match status" value="1"/>
</dbReference>
<dbReference type="NCBIfam" id="TIGR01511">
    <property type="entry name" value="ATPase-IB1_Cu"/>
    <property type="match status" value="1"/>
</dbReference>
<dbReference type="Gene3D" id="2.70.150.10">
    <property type="entry name" value="Calcium-transporting ATPase, cytoplasmic transduction domain A"/>
    <property type="match status" value="1"/>
</dbReference>
<dbReference type="GO" id="GO:0005507">
    <property type="term" value="F:copper ion binding"/>
    <property type="evidence" value="ECO:0007669"/>
    <property type="project" value="TreeGrafter"/>
</dbReference>
<dbReference type="SFLD" id="SFLDG00002">
    <property type="entry name" value="C1.7:_P-type_atpase_like"/>
    <property type="match status" value="1"/>
</dbReference>
<feature type="domain" description="P-type ATPase A" evidence="12">
    <location>
        <begin position="191"/>
        <end position="291"/>
    </location>
</feature>
<feature type="non-terminal residue" evidence="13">
    <location>
        <position position="1"/>
    </location>
</feature>
<keyword evidence="6" id="KW-0547">Nucleotide-binding</keyword>
<dbReference type="InterPro" id="IPR059000">
    <property type="entry name" value="ATPase_P-type_domA"/>
</dbReference>
<dbReference type="GO" id="GO:0043682">
    <property type="term" value="F:P-type divalent copper transporter activity"/>
    <property type="evidence" value="ECO:0007669"/>
    <property type="project" value="TreeGrafter"/>
</dbReference>
<dbReference type="InterPro" id="IPR008250">
    <property type="entry name" value="ATPase_P-typ_transduc_dom_A_sf"/>
</dbReference>
<evidence type="ECO:0000256" key="9">
    <source>
        <dbReference type="ARBA" id="ARBA00022989"/>
    </source>
</evidence>
<dbReference type="InterPro" id="IPR027256">
    <property type="entry name" value="P-typ_ATPase_IB"/>
</dbReference>
<feature type="transmembrane region" description="Helical" evidence="11">
    <location>
        <begin position="156"/>
        <end position="177"/>
    </location>
</feature>
<feature type="transmembrane region" description="Helical" evidence="11">
    <location>
        <begin position="130"/>
        <end position="150"/>
    </location>
</feature>
<evidence type="ECO:0000256" key="7">
    <source>
        <dbReference type="ARBA" id="ARBA00022840"/>
    </source>
</evidence>
<dbReference type="InterPro" id="IPR001757">
    <property type="entry name" value="P_typ_ATPase"/>
</dbReference>
<dbReference type="SUPFAM" id="SSF56784">
    <property type="entry name" value="HAD-like"/>
    <property type="match status" value="1"/>
</dbReference>
<comment type="caution">
    <text evidence="13">The sequence shown here is derived from an EMBL/GenBank/DDBJ whole genome shotgun (WGS) entry which is preliminary data.</text>
</comment>
<dbReference type="InterPro" id="IPR044492">
    <property type="entry name" value="P_typ_ATPase_HD_dom"/>
</dbReference>
<dbReference type="PRINTS" id="PR00119">
    <property type="entry name" value="CATATPASE"/>
</dbReference>
<feature type="transmembrane region" description="Helical" evidence="11">
    <location>
        <begin position="91"/>
        <end position="110"/>
    </location>
</feature>